<proteinExistence type="predicted"/>
<dbReference type="Proteomes" id="UP000295636">
    <property type="component" value="Unassembled WGS sequence"/>
</dbReference>
<evidence type="ECO:0000313" key="1">
    <source>
        <dbReference type="EMBL" id="TDF90106.1"/>
    </source>
</evidence>
<protein>
    <submittedName>
        <fullName evidence="1">Uncharacterized protein</fullName>
    </submittedName>
</protein>
<comment type="caution">
    <text evidence="1">The sequence shown here is derived from an EMBL/GenBank/DDBJ whole genome shotgun (WGS) entry which is preliminary data.</text>
</comment>
<gene>
    <name evidence="1" type="ORF">E1757_34235</name>
</gene>
<dbReference type="AlphaFoldDB" id="A0A4R5K7F3"/>
<reference evidence="1 2" key="1">
    <citation type="submission" date="2019-03" db="EMBL/GenBank/DDBJ databases">
        <title>This is whole genome sequence of Paenibacillus sp MS74 strain.</title>
        <authorList>
            <person name="Trinh H.N."/>
        </authorList>
    </citation>
    <scope>NUCLEOTIDE SEQUENCE [LARGE SCALE GENOMIC DNA]</scope>
    <source>
        <strain evidence="1 2">MS74</strain>
    </source>
</reference>
<dbReference type="RefSeq" id="WP_133236743.1">
    <property type="nucleotide sequence ID" value="NZ_SMRT01000034.1"/>
</dbReference>
<accession>A0A4R5K7F3</accession>
<keyword evidence="2" id="KW-1185">Reference proteome</keyword>
<sequence length="76" mass="8554">MELSDFTYGFYAIKIDTERTFMFKTKQFQSVDDVVSELKGASCFIELREKMKSQLTGDDSGITGEQVAAAAAPRFR</sequence>
<dbReference type="EMBL" id="SMRT01000034">
    <property type="protein sequence ID" value="TDF90106.1"/>
    <property type="molecule type" value="Genomic_DNA"/>
</dbReference>
<name>A0A4R5K7F3_9BACL</name>
<organism evidence="1 2">
    <name type="scientific">Paenibacillus piri</name>
    <dbReference type="NCBI Taxonomy" id="2547395"/>
    <lineage>
        <taxon>Bacteria</taxon>
        <taxon>Bacillati</taxon>
        <taxon>Bacillota</taxon>
        <taxon>Bacilli</taxon>
        <taxon>Bacillales</taxon>
        <taxon>Paenibacillaceae</taxon>
        <taxon>Paenibacillus</taxon>
    </lineage>
</organism>
<evidence type="ECO:0000313" key="2">
    <source>
        <dbReference type="Proteomes" id="UP000295636"/>
    </source>
</evidence>
<dbReference type="OrthoDB" id="2628955at2"/>